<evidence type="ECO:0000259" key="3">
    <source>
        <dbReference type="PROSITE" id="PS50041"/>
    </source>
</evidence>
<dbReference type="InterPro" id="IPR035914">
    <property type="entry name" value="Sperma_CUB_dom_sf"/>
</dbReference>
<comment type="caution">
    <text evidence="4">The sequence shown here is derived from an EMBL/GenBank/DDBJ whole genome shotgun (WGS) entry which is preliminary data.</text>
</comment>
<name>A0AAD5LAQ9_9CRUS</name>
<protein>
    <recommendedName>
        <fullName evidence="3">C-type lectin domain-containing protein</fullName>
    </recommendedName>
</protein>
<gene>
    <name evidence="4" type="ORF">GHT06_015577</name>
</gene>
<keyword evidence="2" id="KW-0732">Signal</keyword>
<evidence type="ECO:0000313" key="5">
    <source>
        <dbReference type="Proteomes" id="UP000820818"/>
    </source>
</evidence>
<dbReference type="Pfam" id="PF00059">
    <property type="entry name" value="Lectin_C"/>
    <property type="match status" value="1"/>
</dbReference>
<keyword evidence="5" id="KW-1185">Reference proteome</keyword>
<evidence type="ECO:0000256" key="1">
    <source>
        <dbReference type="ARBA" id="ARBA00023157"/>
    </source>
</evidence>
<dbReference type="SMART" id="SM00042">
    <property type="entry name" value="CUB"/>
    <property type="match status" value="1"/>
</dbReference>
<dbReference type="SUPFAM" id="SSF56436">
    <property type="entry name" value="C-type lectin-like"/>
    <property type="match status" value="1"/>
</dbReference>
<proteinExistence type="predicted"/>
<reference evidence="4 5" key="1">
    <citation type="submission" date="2022-05" db="EMBL/GenBank/DDBJ databases">
        <title>A multi-omics perspective on studying reproductive biology in Daphnia sinensis.</title>
        <authorList>
            <person name="Jia J."/>
        </authorList>
    </citation>
    <scope>NUCLEOTIDE SEQUENCE [LARGE SCALE GENOMIC DNA]</scope>
    <source>
        <strain evidence="4 5">WSL</strain>
    </source>
</reference>
<keyword evidence="1" id="KW-1015">Disulfide bond</keyword>
<dbReference type="AlphaFoldDB" id="A0AAD5LAQ9"/>
<dbReference type="EMBL" id="WJBH02000005">
    <property type="protein sequence ID" value="KAI9558788.1"/>
    <property type="molecule type" value="Genomic_DNA"/>
</dbReference>
<accession>A0AAD5LAQ9</accession>
<dbReference type="InterPro" id="IPR000859">
    <property type="entry name" value="CUB_dom"/>
</dbReference>
<organism evidence="4 5">
    <name type="scientific">Daphnia sinensis</name>
    <dbReference type="NCBI Taxonomy" id="1820382"/>
    <lineage>
        <taxon>Eukaryota</taxon>
        <taxon>Metazoa</taxon>
        <taxon>Ecdysozoa</taxon>
        <taxon>Arthropoda</taxon>
        <taxon>Crustacea</taxon>
        <taxon>Branchiopoda</taxon>
        <taxon>Diplostraca</taxon>
        <taxon>Cladocera</taxon>
        <taxon>Anomopoda</taxon>
        <taxon>Daphniidae</taxon>
        <taxon>Daphnia</taxon>
        <taxon>Daphnia similis group</taxon>
    </lineage>
</organism>
<dbReference type="PROSITE" id="PS50041">
    <property type="entry name" value="C_TYPE_LECTIN_2"/>
    <property type="match status" value="1"/>
</dbReference>
<evidence type="ECO:0000313" key="4">
    <source>
        <dbReference type="EMBL" id="KAI9558788.1"/>
    </source>
</evidence>
<dbReference type="Proteomes" id="UP000820818">
    <property type="component" value="Linkage Group LG5"/>
</dbReference>
<evidence type="ECO:0000256" key="2">
    <source>
        <dbReference type="SAM" id="SignalP"/>
    </source>
</evidence>
<dbReference type="SMART" id="SM00034">
    <property type="entry name" value="CLECT"/>
    <property type="match status" value="1"/>
</dbReference>
<dbReference type="Gene3D" id="2.60.120.290">
    <property type="entry name" value="Spermadhesin, CUB domain"/>
    <property type="match status" value="1"/>
</dbReference>
<feature type="signal peptide" evidence="2">
    <location>
        <begin position="1"/>
        <end position="20"/>
    </location>
</feature>
<dbReference type="SUPFAM" id="SSF49854">
    <property type="entry name" value="Spermadhesin, CUB domain"/>
    <property type="match status" value="1"/>
</dbReference>
<feature type="chain" id="PRO_5041965613" description="C-type lectin domain-containing protein" evidence="2">
    <location>
        <begin position="21"/>
        <end position="278"/>
    </location>
</feature>
<sequence>MVKTIPLFCILTSVVLLTYADTIDGNVAPLSCGGKVFVEDSVVIDIPSLRGDECVWNIQTQDDRILVFTLINESFEDVQDYLTVHDGFGKDSPILQIEDQRKYEASNKDLHPAIYTTSSVATLRSTGTRSSVLQLKIQKAVECPFNLGPNTACGRVVDETSCYCANFAPGNRADQMIFCYNNYMKLVSLESYDEEQKIVAAWNVNSWSSLTDQQSEGTWIWETTGAPMMPGYVNWNSGEPSGAGVFGEEDCMAFPEFEGGWNDVDCYVGKAGICELHP</sequence>
<dbReference type="CDD" id="cd00037">
    <property type="entry name" value="CLECT"/>
    <property type="match status" value="1"/>
</dbReference>
<dbReference type="InterPro" id="IPR016186">
    <property type="entry name" value="C-type_lectin-like/link_sf"/>
</dbReference>
<dbReference type="Gene3D" id="3.10.100.10">
    <property type="entry name" value="Mannose-Binding Protein A, subunit A"/>
    <property type="match status" value="1"/>
</dbReference>
<feature type="domain" description="C-type lectin" evidence="3">
    <location>
        <begin position="158"/>
        <end position="275"/>
    </location>
</feature>
<dbReference type="InterPro" id="IPR001304">
    <property type="entry name" value="C-type_lectin-like"/>
</dbReference>
<dbReference type="InterPro" id="IPR016187">
    <property type="entry name" value="CTDL_fold"/>
</dbReference>